<organism evidence="2 3">
    <name type="scientific">Mycolicibacterium frederiksbergense</name>
    <dbReference type="NCBI Taxonomy" id="117567"/>
    <lineage>
        <taxon>Bacteria</taxon>
        <taxon>Bacillati</taxon>
        <taxon>Actinomycetota</taxon>
        <taxon>Actinomycetes</taxon>
        <taxon>Mycobacteriales</taxon>
        <taxon>Mycobacteriaceae</taxon>
        <taxon>Mycolicibacterium</taxon>
    </lineage>
</organism>
<dbReference type="EMBL" id="CP038799">
    <property type="protein sequence ID" value="QIV81748.1"/>
    <property type="molecule type" value="Genomic_DNA"/>
</dbReference>
<dbReference type="InterPro" id="IPR009492">
    <property type="entry name" value="TniQ"/>
</dbReference>
<dbReference type="AlphaFoldDB" id="A0A6H0S303"/>
<name>A0A6H0S303_9MYCO</name>
<evidence type="ECO:0000259" key="1">
    <source>
        <dbReference type="Pfam" id="PF06527"/>
    </source>
</evidence>
<dbReference type="Proteomes" id="UP000501849">
    <property type="component" value="Chromosome"/>
</dbReference>
<keyword evidence="3" id="KW-1185">Reference proteome</keyword>
<dbReference type="KEGG" id="mfre:EXE63_13280"/>
<proteinExistence type="predicted"/>
<evidence type="ECO:0000313" key="3">
    <source>
        <dbReference type="Proteomes" id="UP000501849"/>
    </source>
</evidence>
<sequence>MSPTASTLPLRVAPLPGESLESWLQALAHRHRAQWGELLDVLLPAPDPRAGRKRPRRFTYRLTLRVTDEEAASIAHVTGAAVTDIHAMTLSHYAGRATGIEPASGTYTPFPWGRTHGSRYCPQCLADTSGRWQLAWRLGWTLLCPLHRCLLLDRCPQCQQVQRVQPLPTTLIPQPGTCLGSALPNDTRTKQYCTAPLADQPTRALPHQHPAVEAQHIVNDIIEHDVADFGVYRTHPQPARAALADIRSLARRVLIEPESPALTALVPADIVAAHRHAKRRTPGPDYHTGSHVPADAATTAAGIIGALAVLTSDTIDAAGDRFLMLLSASRARGTTLVAANLSLGKKTPVLKAVQLTALAPEMGVGKQLNYRIGTAKPRTPISSTAQSQSAMARRLPTMLWADWSLRLTPPRYTQKVARQALSAAVLITGTHQQLSHALTALHSSQSKQSAHVFVNDLSRQPCWPDVRSAIIALHDRLADHEPPIDYTRRRQLNYRRLLTEAHWRTVCTTAGISTGAVRIDTARFYLYERISGMPGVTAGQPWSAAVDTQLLVRLCRQLTPQLAAALDDYAGDFLASQHVTDEPVTWTPDTALIADLTLPGTAALNIDMALLHHLVRDGHLSVAAAAKRLGTPTGYVRHALVTSPAPAARAYERTYGPKVQEVLNRGELYRRYVIEHQSMRAIADDLGYSKRTIWKALQAYGIRVHDKHGR</sequence>
<accession>A0A6H0S303</accession>
<feature type="domain" description="TniQ" evidence="1">
    <location>
        <begin position="9"/>
        <end position="151"/>
    </location>
</feature>
<gene>
    <name evidence="2" type="ORF">EXE63_13280</name>
</gene>
<evidence type="ECO:0000313" key="2">
    <source>
        <dbReference type="EMBL" id="QIV81748.1"/>
    </source>
</evidence>
<dbReference type="Pfam" id="PF06527">
    <property type="entry name" value="TniQ"/>
    <property type="match status" value="1"/>
</dbReference>
<dbReference type="RefSeq" id="WP_168142303.1">
    <property type="nucleotide sequence ID" value="NZ_JAUKNU010000001.1"/>
</dbReference>
<reference evidence="2 3" key="1">
    <citation type="submission" date="2019-04" db="EMBL/GenBank/DDBJ databases">
        <title>Draft, Whole-Genome Sequence of the Anthracene-degrading Mycobacterium frederiksbergense LB501T, Isolated from a Polycyclic Aromatic Hydrocarbon (PAH)-Contaminated Soil.</title>
        <authorList>
            <person name="Augelletti F."/>
        </authorList>
    </citation>
    <scope>NUCLEOTIDE SEQUENCE [LARGE SCALE GENOMIC DNA]</scope>
    <source>
        <strain evidence="2 3">LB 501T</strain>
    </source>
</reference>
<protein>
    <recommendedName>
        <fullName evidence="1">TniQ domain-containing protein</fullName>
    </recommendedName>
</protein>